<dbReference type="InterPro" id="IPR001357">
    <property type="entry name" value="BRCT_dom"/>
</dbReference>
<feature type="compositionally biased region" description="Polar residues" evidence="1">
    <location>
        <begin position="581"/>
        <end position="590"/>
    </location>
</feature>
<dbReference type="PANTHER" id="PTHR14625">
    <property type="entry name" value="MICROCEPHALIN"/>
    <property type="match status" value="1"/>
</dbReference>
<dbReference type="SMART" id="SM00292">
    <property type="entry name" value="BRCT"/>
    <property type="match status" value="3"/>
</dbReference>
<dbReference type="GO" id="GO:0000278">
    <property type="term" value="P:mitotic cell cycle"/>
    <property type="evidence" value="ECO:0007669"/>
    <property type="project" value="TreeGrafter"/>
</dbReference>
<dbReference type="InterPro" id="IPR036420">
    <property type="entry name" value="BRCT_dom_sf"/>
</dbReference>
<dbReference type="OrthoDB" id="2384350at2759"/>
<dbReference type="VEuPathDB" id="VectorBase:BGLB007182"/>
<dbReference type="EnsemblMetazoa" id="BGLB007182-RB">
    <property type="protein sequence ID" value="BGLB007182-PB"/>
    <property type="gene ID" value="BGLB007182"/>
</dbReference>
<dbReference type="Pfam" id="PF12738">
    <property type="entry name" value="PTCB-BRCT"/>
    <property type="match status" value="1"/>
</dbReference>
<keyword evidence="2" id="KW-0732">Signal</keyword>
<reference evidence="4" key="1">
    <citation type="submission" date="2020-05" db="UniProtKB">
        <authorList>
            <consortium name="EnsemblMetazoa"/>
        </authorList>
    </citation>
    <scope>IDENTIFICATION</scope>
    <source>
        <strain evidence="4">BB02</strain>
    </source>
</reference>
<dbReference type="CDD" id="cd17736">
    <property type="entry name" value="BRCT_microcephalin_rpt2"/>
    <property type="match status" value="1"/>
</dbReference>
<feature type="compositionally biased region" description="Polar residues" evidence="1">
    <location>
        <begin position="738"/>
        <end position="760"/>
    </location>
</feature>
<feature type="region of interest" description="Disordered" evidence="1">
    <location>
        <begin position="695"/>
        <end position="760"/>
    </location>
</feature>
<feature type="compositionally biased region" description="Low complexity" evidence="1">
    <location>
        <begin position="695"/>
        <end position="706"/>
    </location>
</feature>
<dbReference type="SUPFAM" id="SSF52113">
    <property type="entry name" value="BRCT domain"/>
    <property type="match status" value="3"/>
</dbReference>
<dbReference type="STRING" id="6526.A0A2C9JS71"/>
<feature type="region of interest" description="Disordered" evidence="1">
    <location>
        <begin position="533"/>
        <end position="597"/>
    </location>
</feature>
<feature type="domain" description="BRCT" evidence="3">
    <location>
        <begin position="15"/>
        <end position="99"/>
    </location>
</feature>
<dbReference type="CDD" id="cd17716">
    <property type="entry name" value="BRCT_microcephalin_rpt1"/>
    <property type="match status" value="1"/>
</dbReference>
<feature type="compositionally biased region" description="Polar residues" evidence="1">
    <location>
        <begin position="562"/>
        <end position="572"/>
    </location>
</feature>
<accession>A0A2C9JS71</accession>
<evidence type="ECO:0000313" key="4">
    <source>
        <dbReference type="EnsemblMetazoa" id="BGLB007182-PB"/>
    </source>
</evidence>
<feature type="region of interest" description="Disordered" evidence="1">
    <location>
        <begin position="292"/>
        <end position="314"/>
    </location>
</feature>
<gene>
    <name evidence="4" type="primary">106065852</name>
</gene>
<dbReference type="KEGG" id="bgt:106065852"/>
<evidence type="ECO:0000313" key="5">
    <source>
        <dbReference type="Proteomes" id="UP000076420"/>
    </source>
</evidence>
<evidence type="ECO:0000259" key="3">
    <source>
        <dbReference type="PROSITE" id="PS50172"/>
    </source>
</evidence>
<dbReference type="VEuPathDB" id="VectorBase:BGLAX_035605"/>
<sequence length="980" mass="110009">MLSIAFVVLCFFFASGIVAYVEVRSNNDNRSAAVYKELEFLGSEIRTSFSDDVTHVVFKEGLKRTWNKARKRNVPLVSVSWLESCRQNYKKMPEIDFPALMPEEIFSPLPKFNQGQRWKKMKSMQPNDFDEEIARSAERAEKRRKRDLMANRFKIKDDSTPTSSSPHAILAMDTQARSPYVFPPLINYCSPVPETPSSLKERLEKMLRDQREVLELDPEEPLSTPKAQVEKPLQRRLFGGDLVSSSSEDSIVTSRIIQGVIDKLDKTSSNESIKEKLSPQAKRLATRDCVNNAHLSPKHSRTASSTKLETSTKKKSFLSLKSPHRISAHTNQSENIFSTLRSTICSETKKFSKPLSPQDFNIATSPVTPLASHTVTDKHGVSLKDYQLNPPVTSLSALLCVESSATNALCFDENCKTLKSSNAASISSFGNVDKVISSALHCNLEMDPQKPECDSKLPVTVDTTTLKPKLTRKKNLLSGCQQNAFFDKSTTPGDEVSSTKSLISLNNKLDDSLVSAKADASFLFSLGVGPDKNTSRNNKLKNKRSKASQKPSSKFSPDKDLSSTNVSTSQEKSCSEMIRPSCTQDDTVSRNPLEASMSVMYPSETSQIIERKSRRRSVRLSTDELLKINQSERDNSFKKSHNKAIELPLAEKCNRRRSTRLSINEFSFKNSHLQEMTTSEVKPSKSVIKVQQKVTETVSSSYGSSTESRKDSKIKRSRSSSSTKKSEKKKRKKMNSSTSEENPSIKLNSSSTADIEEGTTSQLRHARSLILAKPDVLGKRDKYSLVMTSLHRDEQEVVCSVVKTFGVFHMTRNVESCTTHIVCGDARRTLNILKAITRGCWILKKNWVLESLEAGNWLLEEKYEMELEFPAAKKSRLQREKCGHLYKLDLLSKIGPIYVYNDCTPPRQELVHLINLCCGNVTGSLTRASIFVGDSYDPKRLVIRPTWILDSIMRLETLNPSDYIVSPPVSASQRENSPEF</sequence>
<feature type="signal peptide" evidence="2">
    <location>
        <begin position="1"/>
        <end position="19"/>
    </location>
</feature>
<dbReference type="PANTHER" id="PTHR14625:SF3">
    <property type="entry name" value="MICROCEPHALIN"/>
    <property type="match status" value="1"/>
</dbReference>
<dbReference type="Gene3D" id="3.40.50.10190">
    <property type="entry name" value="BRCT domain"/>
    <property type="match status" value="3"/>
</dbReference>
<feature type="compositionally biased region" description="Basic residues" evidence="1">
    <location>
        <begin position="538"/>
        <end position="547"/>
    </location>
</feature>
<feature type="domain" description="BRCT" evidence="3">
    <location>
        <begin position="818"/>
        <end position="865"/>
    </location>
</feature>
<dbReference type="CDD" id="cd17751">
    <property type="entry name" value="BRCT_microcephalin_rpt3"/>
    <property type="match status" value="1"/>
</dbReference>
<proteinExistence type="predicted"/>
<dbReference type="Proteomes" id="UP000076420">
    <property type="component" value="Unassembled WGS sequence"/>
</dbReference>
<feature type="domain" description="BRCT" evidence="3">
    <location>
        <begin position="942"/>
        <end position="965"/>
    </location>
</feature>
<dbReference type="AlphaFoldDB" id="A0A2C9JS71"/>
<dbReference type="PROSITE" id="PS50172">
    <property type="entry name" value="BRCT"/>
    <property type="match status" value="3"/>
</dbReference>
<feature type="chain" id="PRO_5012157707" description="BRCT domain-containing protein" evidence="2">
    <location>
        <begin position="20"/>
        <end position="980"/>
    </location>
</feature>
<evidence type="ECO:0000256" key="2">
    <source>
        <dbReference type="SAM" id="SignalP"/>
    </source>
</evidence>
<evidence type="ECO:0000256" key="1">
    <source>
        <dbReference type="SAM" id="MobiDB-lite"/>
    </source>
</evidence>
<organism evidence="4 5">
    <name type="scientific">Biomphalaria glabrata</name>
    <name type="common">Bloodfluke planorb</name>
    <name type="synonym">Freshwater snail</name>
    <dbReference type="NCBI Taxonomy" id="6526"/>
    <lineage>
        <taxon>Eukaryota</taxon>
        <taxon>Metazoa</taxon>
        <taxon>Spiralia</taxon>
        <taxon>Lophotrochozoa</taxon>
        <taxon>Mollusca</taxon>
        <taxon>Gastropoda</taxon>
        <taxon>Heterobranchia</taxon>
        <taxon>Euthyneura</taxon>
        <taxon>Panpulmonata</taxon>
        <taxon>Hygrophila</taxon>
        <taxon>Lymnaeoidea</taxon>
        <taxon>Planorbidae</taxon>
        <taxon>Biomphalaria</taxon>
    </lineage>
</organism>
<protein>
    <recommendedName>
        <fullName evidence="3">BRCT domain-containing protein</fullName>
    </recommendedName>
</protein>
<name>A0A2C9JS71_BIOGL</name>
<dbReference type="InterPro" id="IPR022047">
    <property type="entry name" value="Microcephalin-like"/>
</dbReference>